<dbReference type="EMBL" id="CAADRM010000084">
    <property type="protein sequence ID" value="VFU13819.1"/>
    <property type="molecule type" value="Genomic_DNA"/>
</dbReference>
<feature type="transmembrane region" description="Helical" evidence="1">
    <location>
        <begin position="131"/>
        <end position="153"/>
    </location>
</feature>
<name>A0A485LXZ7_9ZZZZ</name>
<keyword evidence="1" id="KW-0812">Transmembrane</keyword>
<proteinExistence type="predicted"/>
<feature type="transmembrane region" description="Helical" evidence="1">
    <location>
        <begin position="291"/>
        <end position="312"/>
    </location>
</feature>
<evidence type="ECO:0008006" key="3">
    <source>
        <dbReference type="Google" id="ProtNLM"/>
    </source>
</evidence>
<feature type="transmembrane region" description="Helical" evidence="1">
    <location>
        <begin position="96"/>
        <end position="119"/>
    </location>
</feature>
<keyword evidence="1" id="KW-1133">Transmembrane helix</keyword>
<evidence type="ECO:0000313" key="2">
    <source>
        <dbReference type="EMBL" id="VFU13819.1"/>
    </source>
</evidence>
<reference evidence="2" key="1">
    <citation type="submission" date="2019-03" db="EMBL/GenBank/DDBJ databases">
        <authorList>
            <person name="Hao L."/>
        </authorList>
    </citation>
    <scope>NUCLEOTIDE SEQUENCE</scope>
</reference>
<dbReference type="NCBIfam" id="TIGR02587">
    <property type="entry name" value="TIGR02587 family membrane protein"/>
    <property type="match status" value="1"/>
</dbReference>
<protein>
    <recommendedName>
        <fullName evidence="3">Integral membrane protein TIGR02587</fullName>
    </recommendedName>
</protein>
<dbReference type="InterPro" id="IPR024464">
    <property type="entry name" value="DUF2391"/>
</dbReference>
<sequence length="313" mass="34484">MFQLEEGEGVIVTRRKLMASAQENNPWYSELDDILRAVSGSFLFGIPLLYTEEVWLVGNHVNALYMTLALCITLFLLIILDYGAGFRKKKEYRWTISIMDSLVALAVAIVCASLSLMIIGVLPLDLGLENIVGYITMEAIPFGIGAGISDYLVEGQRTEGMDEPQQLEKKKREEDRTPRGKLHGTLVDLGATALGAVIIGFTIAPTDEVLLIASRLSSLGMLLIILASLIISYIIVFEASFVSESKRLEQRGIFQHPVVETINSYLAALAVSLFMLWLFQTVATDRPWHEWLSYILVLGFPASIGGAAGRLAV</sequence>
<organism evidence="2">
    <name type="scientific">anaerobic digester metagenome</name>
    <dbReference type="NCBI Taxonomy" id="1263854"/>
    <lineage>
        <taxon>unclassified sequences</taxon>
        <taxon>metagenomes</taxon>
        <taxon>ecological metagenomes</taxon>
    </lineage>
</organism>
<accession>A0A485LXZ7</accession>
<gene>
    <name evidence="2" type="ORF">SCFA_220061</name>
</gene>
<feature type="transmembrane region" description="Helical" evidence="1">
    <location>
        <begin position="216"/>
        <end position="237"/>
    </location>
</feature>
<evidence type="ECO:0000256" key="1">
    <source>
        <dbReference type="SAM" id="Phobius"/>
    </source>
</evidence>
<feature type="transmembrane region" description="Helical" evidence="1">
    <location>
        <begin position="63"/>
        <end position="84"/>
    </location>
</feature>
<dbReference type="Pfam" id="PF09622">
    <property type="entry name" value="DUF2391"/>
    <property type="match status" value="1"/>
</dbReference>
<dbReference type="AlphaFoldDB" id="A0A485LXZ7"/>
<keyword evidence="1" id="KW-0472">Membrane</keyword>
<dbReference type="InterPro" id="IPR013416">
    <property type="entry name" value="CHP02587_IM"/>
</dbReference>
<feature type="transmembrane region" description="Helical" evidence="1">
    <location>
        <begin position="186"/>
        <end position="204"/>
    </location>
</feature>
<feature type="transmembrane region" description="Helical" evidence="1">
    <location>
        <begin position="258"/>
        <end position="279"/>
    </location>
</feature>